<dbReference type="Pfam" id="PF26200">
    <property type="entry name" value="Rcat_RNF216"/>
    <property type="match status" value="1"/>
</dbReference>
<comment type="caution">
    <text evidence="10">The sequence shown here is derived from an EMBL/GenBank/DDBJ whole genome shotgun (WGS) entry which is preliminary data.</text>
</comment>
<dbReference type="Pfam" id="PF26191">
    <property type="entry name" value="RING-HC_RBR_RNF216"/>
    <property type="match status" value="1"/>
</dbReference>
<dbReference type="CDD" id="cd16630">
    <property type="entry name" value="RING-HC_RBR_RNF216"/>
    <property type="match status" value="1"/>
</dbReference>
<feature type="region of interest" description="Disordered" evidence="8">
    <location>
        <begin position="129"/>
        <end position="151"/>
    </location>
</feature>
<feature type="domain" description="RING-type" evidence="9">
    <location>
        <begin position="290"/>
        <end position="536"/>
    </location>
</feature>
<keyword evidence="7" id="KW-0862">Zinc</keyword>
<dbReference type="GO" id="GO:0008270">
    <property type="term" value="F:zinc ion binding"/>
    <property type="evidence" value="ECO:0007669"/>
    <property type="project" value="UniProtKB-KW"/>
</dbReference>
<accession>A0A813GUC5</accession>
<dbReference type="InterPro" id="IPR051628">
    <property type="entry name" value="LUBAC_E3_Ligases"/>
</dbReference>
<dbReference type="CDD" id="cd20353">
    <property type="entry name" value="Rcat_RBR_RNF216"/>
    <property type="match status" value="1"/>
</dbReference>
<keyword evidence="6" id="KW-0833">Ubl conjugation pathway</keyword>
<evidence type="ECO:0000256" key="2">
    <source>
        <dbReference type="ARBA" id="ARBA00022679"/>
    </source>
</evidence>
<dbReference type="PANTHER" id="PTHR22770">
    <property type="entry name" value="UBIQUITIN CONJUGATING ENZYME 7 INTERACTING PROTEIN-RELATED"/>
    <property type="match status" value="1"/>
</dbReference>
<evidence type="ECO:0000259" key="9">
    <source>
        <dbReference type="PROSITE" id="PS51873"/>
    </source>
</evidence>
<dbReference type="OrthoDB" id="10009520at2759"/>
<gene>
    <name evidence="10" type="ORF">PGLA1383_LOCUS45912</name>
</gene>
<dbReference type="AlphaFoldDB" id="A0A813GUC5"/>
<evidence type="ECO:0000256" key="8">
    <source>
        <dbReference type="SAM" id="MobiDB-lite"/>
    </source>
</evidence>
<evidence type="ECO:0000313" key="11">
    <source>
        <dbReference type="Proteomes" id="UP000654075"/>
    </source>
</evidence>
<dbReference type="EMBL" id="CAJNNV010029641">
    <property type="protein sequence ID" value="CAE8629424.1"/>
    <property type="molecule type" value="Genomic_DNA"/>
</dbReference>
<dbReference type="Gene3D" id="3.30.40.10">
    <property type="entry name" value="Zinc/RING finger domain, C3HC4 (zinc finger)"/>
    <property type="match status" value="1"/>
</dbReference>
<dbReference type="InterPro" id="IPR013083">
    <property type="entry name" value="Znf_RING/FYVE/PHD"/>
</dbReference>
<dbReference type="PROSITE" id="PS51873">
    <property type="entry name" value="TRIAD"/>
    <property type="match status" value="1"/>
</dbReference>
<evidence type="ECO:0000256" key="7">
    <source>
        <dbReference type="ARBA" id="ARBA00022833"/>
    </source>
</evidence>
<comment type="pathway">
    <text evidence="1">Protein modification; protein ubiquitination.</text>
</comment>
<keyword evidence="11" id="KW-1185">Reference proteome</keyword>
<name>A0A813GUC5_POLGL</name>
<dbReference type="CDD" id="cd14279">
    <property type="entry name" value="CUE"/>
    <property type="match status" value="1"/>
</dbReference>
<evidence type="ECO:0000256" key="1">
    <source>
        <dbReference type="ARBA" id="ARBA00004906"/>
    </source>
</evidence>
<dbReference type="PANTHER" id="PTHR22770:SF47">
    <property type="entry name" value="E3 UBIQUITIN-PROTEIN LIGASE RNF216"/>
    <property type="match status" value="1"/>
</dbReference>
<dbReference type="InterPro" id="IPR047545">
    <property type="entry name" value="BRcat_RBR_RNF216"/>
</dbReference>
<dbReference type="GO" id="GO:0016740">
    <property type="term" value="F:transferase activity"/>
    <property type="evidence" value="ECO:0007669"/>
    <property type="project" value="UniProtKB-KW"/>
</dbReference>
<dbReference type="CDD" id="cd20339">
    <property type="entry name" value="BRcat_RBR_RNF216"/>
    <property type="match status" value="1"/>
</dbReference>
<keyword evidence="5" id="KW-0863">Zinc-finger</keyword>
<feature type="compositionally biased region" description="Low complexity" evidence="8">
    <location>
        <begin position="140"/>
        <end position="151"/>
    </location>
</feature>
<organism evidence="10 11">
    <name type="scientific">Polarella glacialis</name>
    <name type="common">Dinoflagellate</name>
    <dbReference type="NCBI Taxonomy" id="89957"/>
    <lineage>
        <taxon>Eukaryota</taxon>
        <taxon>Sar</taxon>
        <taxon>Alveolata</taxon>
        <taxon>Dinophyceae</taxon>
        <taxon>Suessiales</taxon>
        <taxon>Suessiaceae</taxon>
        <taxon>Polarella</taxon>
    </lineage>
</organism>
<dbReference type="InterPro" id="IPR047544">
    <property type="entry name" value="RING-HC_RBR_RNF216"/>
</dbReference>
<evidence type="ECO:0000256" key="6">
    <source>
        <dbReference type="ARBA" id="ARBA00022786"/>
    </source>
</evidence>
<feature type="compositionally biased region" description="Low complexity" evidence="8">
    <location>
        <begin position="387"/>
        <end position="405"/>
    </location>
</feature>
<protein>
    <recommendedName>
        <fullName evidence="9">RING-type domain-containing protein</fullName>
    </recommendedName>
</protein>
<evidence type="ECO:0000313" key="10">
    <source>
        <dbReference type="EMBL" id="CAE8629424.1"/>
    </source>
</evidence>
<evidence type="ECO:0000256" key="3">
    <source>
        <dbReference type="ARBA" id="ARBA00022723"/>
    </source>
</evidence>
<evidence type="ECO:0000256" key="4">
    <source>
        <dbReference type="ARBA" id="ARBA00022737"/>
    </source>
</evidence>
<proteinExistence type="predicted"/>
<sequence length="601" mass="65554">MFWDAPDASDAEVAVLESLRDVLPHQSASAILSKLRAHGGSQEAALNAFLADASDEGPIFLEDSQDDALEEEIGYQAPCSEGKLAEAMAAVRAVLPDADEAFLKDRVLEAGLCADRAIAAVMESGKDYPRRPRAASVQPAGRSSAAAEPSSASAAPGAEYWFSKEARSKEKLAGQYKELARKLLAEEFVDFSQPGIYRVFERTGNLYALAWRELYQAMGELLARRPLPKPLKALTRPRPKGGSRTGKAISCRKLRAESAFVESWREKESQDSSRKAALALHRQHCAQAGLMLECECCYAEELEEQIVQCTVGHLFCFACVSTYVGTRLGEGGPEAVLRLGCPSTSGCTEALPPSQLRRGLPEKLLKSYEARLEKASIELALSSENAASSSSSSSSSSRGALGDSSNGRLEQCPFCDFAMVMDALPEESCRLCKEISHIPLRCDEAKEKLDKDKVKDDYRVSVEEKMSEALIRECRPCKTKGITSRFVKEDGCNKMTCPKCKGWTCYQCSEPIPKTVSYAHFCQHPVSPGKPCQKCSSCPLWSKDLSAEEARRVSEAALAADSEFREAHGGQTIDALALLEESRRVIAGAGDGQGRNKRRRH</sequence>
<keyword evidence="3" id="KW-0479">Metal-binding</keyword>
<evidence type="ECO:0000256" key="5">
    <source>
        <dbReference type="ARBA" id="ARBA00022771"/>
    </source>
</evidence>
<dbReference type="InterPro" id="IPR047546">
    <property type="entry name" value="Rcat_RBR_RNF216"/>
</dbReference>
<keyword evidence="4" id="KW-0677">Repeat</keyword>
<dbReference type="SUPFAM" id="SSF57850">
    <property type="entry name" value="RING/U-box"/>
    <property type="match status" value="1"/>
</dbReference>
<keyword evidence="2" id="KW-0808">Transferase</keyword>
<dbReference type="Proteomes" id="UP000654075">
    <property type="component" value="Unassembled WGS sequence"/>
</dbReference>
<dbReference type="InterPro" id="IPR044066">
    <property type="entry name" value="TRIAD_supradom"/>
</dbReference>
<feature type="region of interest" description="Disordered" evidence="8">
    <location>
        <begin position="387"/>
        <end position="406"/>
    </location>
</feature>
<reference evidence="10" key="1">
    <citation type="submission" date="2021-02" db="EMBL/GenBank/DDBJ databases">
        <authorList>
            <person name="Dougan E. K."/>
            <person name="Rhodes N."/>
            <person name="Thang M."/>
            <person name="Chan C."/>
        </authorList>
    </citation>
    <scope>NUCLEOTIDE SEQUENCE</scope>
</reference>